<evidence type="ECO:0008006" key="4">
    <source>
        <dbReference type="Google" id="ProtNLM"/>
    </source>
</evidence>
<evidence type="ECO:0000256" key="1">
    <source>
        <dbReference type="SAM" id="SignalP"/>
    </source>
</evidence>
<name>A0ABR3DHY8_NEUIN</name>
<dbReference type="Proteomes" id="UP001451303">
    <property type="component" value="Unassembled WGS sequence"/>
</dbReference>
<proteinExistence type="predicted"/>
<evidence type="ECO:0000313" key="3">
    <source>
        <dbReference type="Proteomes" id="UP001451303"/>
    </source>
</evidence>
<dbReference type="Pfam" id="PF19373">
    <property type="entry name" value="DUF5948"/>
    <property type="match status" value="1"/>
</dbReference>
<feature type="chain" id="PRO_5046265216" description="Secreted protein" evidence="1">
    <location>
        <begin position="32"/>
        <end position="107"/>
    </location>
</feature>
<comment type="caution">
    <text evidence="2">The sequence shown here is derived from an EMBL/GenBank/DDBJ whole genome shotgun (WGS) entry which is preliminary data.</text>
</comment>
<feature type="signal peptide" evidence="1">
    <location>
        <begin position="1"/>
        <end position="31"/>
    </location>
</feature>
<protein>
    <recommendedName>
        <fullName evidence="4">Secreted protein</fullName>
    </recommendedName>
</protein>
<dbReference type="PROSITE" id="PS51257">
    <property type="entry name" value="PROKAR_LIPOPROTEIN"/>
    <property type="match status" value="1"/>
</dbReference>
<reference evidence="2 3" key="1">
    <citation type="submission" date="2023-09" db="EMBL/GenBank/DDBJ databases">
        <title>Multi-omics analysis of a traditional fermented food reveals byproduct-associated fungal strains for waste-to-food upcycling.</title>
        <authorList>
            <consortium name="Lawrence Berkeley National Laboratory"/>
            <person name="Rekdal V.M."/>
            <person name="Villalobos-Escobedo J.M."/>
            <person name="Rodriguez-Valeron N."/>
            <person name="Garcia M.O."/>
            <person name="Vasquez D.P."/>
            <person name="Damayanti I."/>
            <person name="Sorensen P.M."/>
            <person name="Baidoo E.E."/>
            <person name="De Carvalho A.C."/>
            <person name="Riley R."/>
            <person name="Lipzen A."/>
            <person name="He G."/>
            <person name="Yan M."/>
            <person name="Haridas S."/>
            <person name="Daum C."/>
            <person name="Yoshinaga Y."/>
            <person name="Ng V."/>
            <person name="Grigoriev I.V."/>
            <person name="Munk R."/>
            <person name="Nuraida L."/>
            <person name="Wijaya C.H."/>
            <person name="Morales P.-C."/>
            <person name="Keasling J.D."/>
        </authorList>
    </citation>
    <scope>NUCLEOTIDE SEQUENCE [LARGE SCALE GENOMIC DNA]</scope>
    <source>
        <strain evidence="2 3">FGSC 2613</strain>
    </source>
</reference>
<gene>
    <name evidence="2" type="ORF">QR685DRAFT_570284</name>
</gene>
<keyword evidence="1" id="KW-0732">Signal</keyword>
<dbReference type="InterPro" id="IPR045992">
    <property type="entry name" value="DUF5948"/>
</dbReference>
<sequence length="107" mass="11850">MKTSVFFTILASVARDFIIARLLIPTSTALAGCNCKCQDPSGTGPQWNDLTEQVCTNQNLNENTPFCIETYHEDQHHQCSAPNCCIDSGDFDKQCKQLGTPGAYCWK</sequence>
<accession>A0ABR3DHY8</accession>
<organism evidence="2 3">
    <name type="scientific">Neurospora intermedia</name>
    <dbReference type="NCBI Taxonomy" id="5142"/>
    <lineage>
        <taxon>Eukaryota</taxon>
        <taxon>Fungi</taxon>
        <taxon>Dikarya</taxon>
        <taxon>Ascomycota</taxon>
        <taxon>Pezizomycotina</taxon>
        <taxon>Sordariomycetes</taxon>
        <taxon>Sordariomycetidae</taxon>
        <taxon>Sordariales</taxon>
        <taxon>Sordariaceae</taxon>
        <taxon>Neurospora</taxon>
    </lineage>
</organism>
<keyword evidence="3" id="KW-1185">Reference proteome</keyword>
<dbReference type="EMBL" id="JAVLET010000003">
    <property type="protein sequence ID" value="KAL0471498.1"/>
    <property type="molecule type" value="Genomic_DNA"/>
</dbReference>
<evidence type="ECO:0000313" key="2">
    <source>
        <dbReference type="EMBL" id="KAL0471498.1"/>
    </source>
</evidence>